<name>A0A2U2MRC4_9BIFI</name>
<evidence type="ECO:0000256" key="1">
    <source>
        <dbReference type="ARBA" id="ARBA00009108"/>
    </source>
</evidence>
<feature type="compositionally biased region" description="Polar residues" evidence="2">
    <location>
        <begin position="154"/>
        <end position="178"/>
    </location>
</feature>
<feature type="transmembrane region" description="Helical" evidence="3">
    <location>
        <begin position="105"/>
        <end position="126"/>
    </location>
</feature>
<dbReference type="EMBL" id="QFFN01000023">
    <property type="protein sequence ID" value="PWG59401.1"/>
    <property type="molecule type" value="Genomic_DNA"/>
</dbReference>
<gene>
    <name evidence="4" type="ORF">DF200_07935</name>
</gene>
<comment type="similarity">
    <text evidence="1">Belongs to the UPF0749 family.</text>
</comment>
<dbReference type="PANTHER" id="PTHR37313:SF1">
    <property type="entry name" value="UPF0749 PROTEIN RV1823"/>
    <property type="match status" value="1"/>
</dbReference>
<dbReference type="Proteomes" id="UP000245753">
    <property type="component" value="Unassembled WGS sequence"/>
</dbReference>
<evidence type="ECO:0000313" key="5">
    <source>
        <dbReference type="Proteomes" id="UP000245753"/>
    </source>
</evidence>
<dbReference type="Pfam" id="PF05949">
    <property type="entry name" value="DUF881"/>
    <property type="match status" value="1"/>
</dbReference>
<evidence type="ECO:0000313" key="4">
    <source>
        <dbReference type="EMBL" id="PWG59401.1"/>
    </source>
</evidence>
<feature type="region of interest" description="Disordered" evidence="2">
    <location>
        <begin position="153"/>
        <end position="181"/>
    </location>
</feature>
<reference evidence="4 5" key="1">
    <citation type="journal article" date="2018" name="Int. J. Syst. Evol. Microbiol.">
        <title>Bifidobacterium catulorum sp. nov., a novel taxon from the faeces of the baby common marmoset (Callithrix jacchus).</title>
        <authorList>
            <person name="Modesto M."/>
            <person name="Michelini S."/>
            <person name="Oki K."/>
            <person name="Biavati B."/>
            <person name="Watanabe K."/>
            <person name="Mattarelli P."/>
        </authorList>
    </citation>
    <scope>NUCLEOTIDE SEQUENCE [LARGE SCALE GENOMIC DNA]</scope>
    <source>
        <strain evidence="4 5">MRM 8.19</strain>
    </source>
</reference>
<keyword evidence="3" id="KW-1133">Transmembrane helix</keyword>
<comment type="caution">
    <text evidence="4">The sequence shown here is derived from an EMBL/GenBank/DDBJ whole genome shotgun (WGS) entry which is preliminary data.</text>
</comment>
<dbReference type="PANTHER" id="PTHR37313">
    <property type="entry name" value="UPF0749 PROTEIN RV1825"/>
    <property type="match status" value="1"/>
</dbReference>
<dbReference type="GO" id="GO:0005886">
    <property type="term" value="C:plasma membrane"/>
    <property type="evidence" value="ECO:0007669"/>
    <property type="project" value="TreeGrafter"/>
</dbReference>
<dbReference type="Gene3D" id="3.30.70.1880">
    <property type="entry name" value="Protein of unknown function DUF881"/>
    <property type="match status" value="1"/>
</dbReference>
<evidence type="ECO:0008006" key="6">
    <source>
        <dbReference type="Google" id="ProtNLM"/>
    </source>
</evidence>
<sequence length="338" mass="36479">MPCCTGISADVQGGTMSIDGRPPVSFDVDPDSAPMRRRSAFSRSVFGLINRHAVQDEAHVPGRSRRRKVNDESLHLIDDLTNRPLDPLFEDSTLLPQTRSATMVWITRILTFVFCVIVGISGCVIVQELHMNTRQKIREELASQVAALNDKQHSLQSDVASQRSQIESLTNSMQSSDDSTTKRDAILNGTVAVTGPGVTVTLADPIAAEDQKGDLPRDEQGHAIRVVSDSDLQMFVSNLWGAGAEAIAVNGIRIGVQSSIRVAGQTILIGVTSVQSPYRIQAIGDRGSLSRAVGKQSNTALYDALAQVGIYPDVSRNNTITLEASGSPDLKYARKGEE</sequence>
<dbReference type="InterPro" id="IPR010273">
    <property type="entry name" value="DUF881"/>
</dbReference>
<keyword evidence="3" id="KW-0472">Membrane</keyword>
<organism evidence="4 5">
    <name type="scientific">Bifidobacterium catulorum</name>
    <dbReference type="NCBI Taxonomy" id="1630173"/>
    <lineage>
        <taxon>Bacteria</taxon>
        <taxon>Bacillati</taxon>
        <taxon>Actinomycetota</taxon>
        <taxon>Actinomycetes</taxon>
        <taxon>Bifidobacteriales</taxon>
        <taxon>Bifidobacteriaceae</taxon>
        <taxon>Bifidobacterium</taxon>
    </lineage>
</organism>
<accession>A0A2U2MRC4</accession>
<dbReference type="AlphaFoldDB" id="A0A2U2MRC4"/>
<proteinExistence type="inferred from homology"/>
<keyword evidence="5" id="KW-1185">Reference proteome</keyword>
<evidence type="ECO:0000256" key="3">
    <source>
        <dbReference type="SAM" id="Phobius"/>
    </source>
</evidence>
<keyword evidence="3" id="KW-0812">Transmembrane</keyword>
<protein>
    <recommendedName>
        <fullName evidence="6">DUF881 domain-containing protein</fullName>
    </recommendedName>
</protein>
<evidence type="ECO:0000256" key="2">
    <source>
        <dbReference type="SAM" id="MobiDB-lite"/>
    </source>
</evidence>